<sequence>MKKLTATYLYGLNNIRNLFVCRSSNLVAPARVNTIFGNFPVGCILRHELLRWRSQEDALVFNYLKFEYDAFIIYSSYDSEWVEKTLLPTLEEKHGLKCCVHYRDFTLGIPIRQNMVDSVYRCKKTVAVVSTNFFNSSYCGSELDYALHRLMEKKDDSLVVIKLDNVDRNKLPKELQSRSYIDYPKSIEKETWEKKLVKCLKVIN</sequence>
<dbReference type="InterPro" id="IPR000157">
    <property type="entry name" value="TIR_dom"/>
</dbReference>
<evidence type="ECO:0000259" key="6">
    <source>
        <dbReference type="PROSITE" id="PS50104"/>
    </source>
</evidence>
<keyword evidence="2" id="KW-0812">Transmembrane</keyword>
<dbReference type="Pfam" id="PF13676">
    <property type="entry name" value="TIR_2"/>
    <property type="match status" value="1"/>
</dbReference>
<dbReference type="GO" id="GO:0038023">
    <property type="term" value="F:signaling receptor activity"/>
    <property type="evidence" value="ECO:0007669"/>
    <property type="project" value="TreeGrafter"/>
</dbReference>
<evidence type="ECO:0000256" key="3">
    <source>
        <dbReference type="ARBA" id="ARBA00022729"/>
    </source>
</evidence>
<dbReference type="PANTHER" id="PTHR24365:SF530">
    <property type="entry name" value="MSTPROX-RELATED"/>
    <property type="match status" value="1"/>
</dbReference>
<keyword evidence="3" id="KW-0732">Signal</keyword>
<keyword evidence="4" id="KW-1133">Transmembrane helix</keyword>
<reference evidence="7 8" key="1">
    <citation type="journal article" date="2018" name="Sci. Rep.">
        <title>Comparative analysis of the Pocillopora damicornis genome highlights role of immune system in coral evolution.</title>
        <authorList>
            <person name="Cunning R."/>
            <person name="Bay R.A."/>
            <person name="Gillette P."/>
            <person name="Baker A.C."/>
            <person name="Traylor-Knowles N."/>
        </authorList>
    </citation>
    <scope>NUCLEOTIDE SEQUENCE [LARGE SCALE GENOMIC DNA]</scope>
    <source>
        <strain evidence="7">RSMAS</strain>
        <tissue evidence="7">Whole animal</tissue>
    </source>
</reference>
<dbReference type="Gene3D" id="3.40.50.10140">
    <property type="entry name" value="Toll/interleukin-1 receptor homology (TIR) domain"/>
    <property type="match status" value="1"/>
</dbReference>
<proteinExistence type="predicted"/>
<dbReference type="InterPro" id="IPR035897">
    <property type="entry name" value="Toll_tir_struct_dom_sf"/>
</dbReference>
<dbReference type="GO" id="GO:0005886">
    <property type="term" value="C:plasma membrane"/>
    <property type="evidence" value="ECO:0007669"/>
    <property type="project" value="TreeGrafter"/>
</dbReference>
<dbReference type="PANTHER" id="PTHR24365">
    <property type="entry name" value="TOLL-LIKE RECEPTOR"/>
    <property type="match status" value="1"/>
</dbReference>
<dbReference type="Proteomes" id="UP000275408">
    <property type="component" value="Unassembled WGS sequence"/>
</dbReference>
<comment type="caution">
    <text evidence="7">The sequence shown here is derived from an EMBL/GenBank/DDBJ whole genome shotgun (WGS) entry which is preliminary data.</text>
</comment>
<gene>
    <name evidence="7" type="ORF">pdam_00023324</name>
</gene>
<evidence type="ECO:0000256" key="5">
    <source>
        <dbReference type="ARBA" id="ARBA00023136"/>
    </source>
</evidence>
<dbReference type="GO" id="GO:0007165">
    <property type="term" value="P:signal transduction"/>
    <property type="evidence" value="ECO:0007669"/>
    <property type="project" value="InterPro"/>
</dbReference>
<dbReference type="PROSITE" id="PS50104">
    <property type="entry name" value="TIR"/>
    <property type="match status" value="1"/>
</dbReference>
<dbReference type="STRING" id="46731.A0A3M6T507"/>
<evidence type="ECO:0000256" key="2">
    <source>
        <dbReference type="ARBA" id="ARBA00022692"/>
    </source>
</evidence>
<dbReference type="SMART" id="SM00255">
    <property type="entry name" value="TIR"/>
    <property type="match status" value="1"/>
</dbReference>
<evidence type="ECO:0000256" key="4">
    <source>
        <dbReference type="ARBA" id="ARBA00022989"/>
    </source>
</evidence>
<keyword evidence="5" id="KW-0472">Membrane</keyword>
<feature type="domain" description="TIR" evidence="6">
    <location>
        <begin position="66"/>
        <end position="200"/>
    </location>
</feature>
<protein>
    <recommendedName>
        <fullName evidence="6">TIR domain-containing protein</fullName>
    </recommendedName>
</protein>
<dbReference type="AlphaFoldDB" id="A0A3M6T507"/>
<dbReference type="SUPFAM" id="SSF52200">
    <property type="entry name" value="Toll/Interleukin receptor TIR domain"/>
    <property type="match status" value="1"/>
</dbReference>
<organism evidence="7 8">
    <name type="scientific">Pocillopora damicornis</name>
    <name type="common">Cauliflower coral</name>
    <name type="synonym">Millepora damicornis</name>
    <dbReference type="NCBI Taxonomy" id="46731"/>
    <lineage>
        <taxon>Eukaryota</taxon>
        <taxon>Metazoa</taxon>
        <taxon>Cnidaria</taxon>
        <taxon>Anthozoa</taxon>
        <taxon>Hexacorallia</taxon>
        <taxon>Scleractinia</taxon>
        <taxon>Astrocoeniina</taxon>
        <taxon>Pocilloporidae</taxon>
        <taxon>Pocillopora</taxon>
    </lineage>
</organism>
<evidence type="ECO:0000256" key="1">
    <source>
        <dbReference type="ARBA" id="ARBA00004370"/>
    </source>
</evidence>
<keyword evidence="8" id="KW-1185">Reference proteome</keyword>
<accession>A0A3M6T507</accession>
<comment type="subcellular location">
    <subcellularLocation>
        <location evidence="1">Membrane</location>
    </subcellularLocation>
</comment>
<dbReference type="EMBL" id="RCHS01004323">
    <property type="protein sequence ID" value="RMX36390.1"/>
    <property type="molecule type" value="Genomic_DNA"/>
</dbReference>
<name>A0A3M6T507_POCDA</name>
<evidence type="ECO:0000313" key="7">
    <source>
        <dbReference type="EMBL" id="RMX36390.1"/>
    </source>
</evidence>
<dbReference type="OrthoDB" id="5989671at2759"/>
<evidence type="ECO:0000313" key="8">
    <source>
        <dbReference type="Proteomes" id="UP000275408"/>
    </source>
</evidence>